<organism evidence="1 2">
    <name type="scientific">Trichodelitschia bisporula</name>
    <dbReference type="NCBI Taxonomy" id="703511"/>
    <lineage>
        <taxon>Eukaryota</taxon>
        <taxon>Fungi</taxon>
        <taxon>Dikarya</taxon>
        <taxon>Ascomycota</taxon>
        <taxon>Pezizomycotina</taxon>
        <taxon>Dothideomycetes</taxon>
        <taxon>Dothideomycetes incertae sedis</taxon>
        <taxon>Phaeotrichales</taxon>
        <taxon>Phaeotrichaceae</taxon>
        <taxon>Trichodelitschia</taxon>
    </lineage>
</organism>
<evidence type="ECO:0000313" key="2">
    <source>
        <dbReference type="Proteomes" id="UP000799640"/>
    </source>
</evidence>
<dbReference type="AlphaFoldDB" id="A0A6G1HMU0"/>
<dbReference type="EMBL" id="ML996703">
    <property type="protein sequence ID" value="KAF2397383.1"/>
    <property type="molecule type" value="Genomic_DNA"/>
</dbReference>
<sequence>MDEDPWYSSSRDAFVMSTALLRCHLALLYRCFQNEKETAVKLWQKSIFSIPKLLRSCERTRNEDDKYSYSQMMSFLMESFPLFVVHLHEVALLAGGTLAEELLEVFKHLRLGLRSAGADMSHHKKSESTIDILVARIYIRCGRQTQAHARLYKAMSWDRESICLTGSRCTRYRHMAVVLFLTGNIPEAEIALSLSRFTRSWQRDCVNTSCANSLGSNFGMTHFHSKHDVAYHCMSCEDVIFCEPCYQKFRNSGDSTLAVHVCNSKHDFLRTPRKNWLYKEGCQTLIPEEPAEKTSLDEADAASDAASDAATVGSVASRVRIVAGAFWRWKQGSAVMTFLDEGSAGRKVLLDDWAEDVVRAWKIKMGSGMVRILPMRDHDIPRPP</sequence>
<dbReference type="OrthoDB" id="6415790at2759"/>
<evidence type="ECO:0000313" key="1">
    <source>
        <dbReference type="EMBL" id="KAF2397383.1"/>
    </source>
</evidence>
<accession>A0A6G1HMU0</accession>
<protein>
    <submittedName>
        <fullName evidence="1">Uncharacterized protein</fullName>
    </submittedName>
</protein>
<proteinExistence type="predicted"/>
<keyword evidence="2" id="KW-1185">Reference proteome</keyword>
<name>A0A6G1HMU0_9PEZI</name>
<dbReference type="Proteomes" id="UP000799640">
    <property type="component" value="Unassembled WGS sequence"/>
</dbReference>
<gene>
    <name evidence="1" type="ORF">EJ06DRAFT_523862</name>
</gene>
<reference evidence="1" key="1">
    <citation type="journal article" date="2020" name="Stud. Mycol.">
        <title>101 Dothideomycetes genomes: a test case for predicting lifestyles and emergence of pathogens.</title>
        <authorList>
            <person name="Haridas S."/>
            <person name="Albert R."/>
            <person name="Binder M."/>
            <person name="Bloem J."/>
            <person name="Labutti K."/>
            <person name="Salamov A."/>
            <person name="Andreopoulos B."/>
            <person name="Baker S."/>
            <person name="Barry K."/>
            <person name="Bills G."/>
            <person name="Bluhm B."/>
            <person name="Cannon C."/>
            <person name="Castanera R."/>
            <person name="Culley D."/>
            <person name="Daum C."/>
            <person name="Ezra D."/>
            <person name="Gonzalez J."/>
            <person name="Henrissat B."/>
            <person name="Kuo A."/>
            <person name="Liang C."/>
            <person name="Lipzen A."/>
            <person name="Lutzoni F."/>
            <person name="Magnuson J."/>
            <person name="Mondo S."/>
            <person name="Nolan M."/>
            <person name="Ohm R."/>
            <person name="Pangilinan J."/>
            <person name="Park H.-J."/>
            <person name="Ramirez L."/>
            <person name="Alfaro M."/>
            <person name="Sun H."/>
            <person name="Tritt A."/>
            <person name="Yoshinaga Y."/>
            <person name="Zwiers L.-H."/>
            <person name="Turgeon B."/>
            <person name="Goodwin S."/>
            <person name="Spatafora J."/>
            <person name="Crous P."/>
            <person name="Grigoriev I."/>
        </authorList>
    </citation>
    <scope>NUCLEOTIDE SEQUENCE</scope>
    <source>
        <strain evidence="1">CBS 262.69</strain>
    </source>
</reference>